<dbReference type="EMBL" id="JBHSQN010000006">
    <property type="protein sequence ID" value="MFC6011670.1"/>
    <property type="molecule type" value="Genomic_DNA"/>
</dbReference>
<dbReference type="Proteomes" id="UP001596223">
    <property type="component" value="Unassembled WGS sequence"/>
</dbReference>
<evidence type="ECO:0000313" key="3">
    <source>
        <dbReference type="Proteomes" id="UP001596223"/>
    </source>
</evidence>
<comment type="caution">
    <text evidence="2">The sequence shown here is derived from an EMBL/GenBank/DDBJ whole genome shotgun (WGS) entry which is preliminary data.</text>
</comment>
<evidence type="ECO:0000313" key="2">
    <source>
        <dbReference type="EMBL" id="MFC6011670.1"/>
    </source>
</evidence>
<organism evidence="2 3">
    <name type="scientific">Nocardia lasii</name>
    <dbReference type="NCBI Taxonomy" id="1616107"/>
    <lineage>
        <taxon>Bacteria</taxon>
        <taxon>Bacillati</taxon>
        <taxon>Actinomycetota</taxon>
        <taxon>Actinomycetes</taxon>
        <taxon>Mycobacteriales</taxon>
        <taxon>Nocardiaceae</taxon>
        <taxon>Nocardia</taxon>
    </lineage>
</organism>
<keyword evidence="1" id="KW-0472">Membrane</keyword>
<dbReference type="RefSeq" id="WP_378603788.1">
    <property type="nucleotide sequence ID" value="NZ_JBHSQN010000006.1"/>
</dbReference>
<proteinExistence type="predicted"/>
<name>A0ABW1JRI1_9NOCA</name>
<protein>
    <submittedName>
        <fullName evidence="2">Uncharacterized protein</fullName>
    </submittedName>
</protein>
<keyword evidence="3" id="KW-1185">Reference proteome</keyword>
<accession>A0ABW1JRI1</accession>
<sequence length="78" mass="8124">MYLDLLTTATLVDPHLLTSSFDTLAGADTVNSALELAAKKKKKGSGLLIVGGICCLIVVVLIVGGVLLMKNKKKDGQP</sequence>
<gene>
    <name evidence="2" type="ORF">ACFP3H_11455</name>
</gene>
<evidence type="ECO:0000256" key="1">
    <source>
        <dbReference type="SAM" id="Phobius"/>
    </source>
</evidence>
<keyword evidence="1" id="KW-1133">Transmembrane helix</keyword>
<reference evidence="3" key="1">
    <citation type="journal article" date="2019" name="Int. J. Syst. Evol. Microbiol.">
        <title>The Global Catalogue of Microorganisms (GCM) 10K type strain sequencing project: providing services to taxonomists for standard genome sequencing and annotation.</title>
        <authorList>
            <consortium name="The Broad Institute Genomics Platform"/>
            <consortium name="The Broad Institute Genome Sequencing Center for Infectious Disease"/>
            <person name="Wu L."/>
            <person name="Ma J."/>
        </authorList>
    </citation>
    <scope>NUCLEOTIDE SEQUENCE [LARGE SCALE GENOMIC DNA]</scope>
    <source>
        <strain evidence="3">CCUG 36956</strain>
    </source>
</reference>
<keyword evidence="1" id="KW-0812">Transmembrane</keyword>
<feature type="transmembrane region" description="Helical" evidence="1">
    <location>
        <begin position="46"/>
        <end position="69"/>
    </location>
</feature>